<reference evidence="2" key="1">
    <citation type="submission" date="2021-07" db="EMBL/GenBank/DDBJ databases">
        <title>Draft genome of Mortierella alpina, strain LL118, isolated from an aspen leaf litter sample.</title>
        <authorList>
            <person name="Yang S."/>
            <person name="Vinatzer B.A."/>
        </authorList>
    </citation>
    <scope>NUCLEOTIDE SEQUENCE</scope>
    <source>
        <strain evidence="2">LL118</strain>
    </source>
</reference>
<evidence type="ECO:0000313" key="2">
    <source>
        <dbReference type="EMBL" id="KAG9319059.1"/>
    </source>
</evidence>
<sequence length="84" mass="9134">TPANQHTTLSLPTITIQPTANMTLFKSHKNQSASAAVSPAQTPRTSMHEERPSVVPSQPKTLTHEQAMEMALCKIRANAGPFIR</sequence>
<protein>
    <submittedName>
        <fullName evidence="2">Uncharacterized protein</fullName>
    </submittedName>
</protein>
<gene>
    <name evidence="2" type="ORF">KVV02_004301</name>
</gene>
<feature type="non-terminal residue" evidence="2">
    <location>
        <position position="1"/>
    </location>
</feature>
<proteinExistence type="predicted"/>
<accession>A0A9P8CUY6</accession>
<dbReference type="Proteomes" id="UP000717515">
    <property type="component" value="Unassembled WGS sequence"/>
</dbReference>
<feature type="region of interest" description="Disordered" evidence="1">
    <location>
        <begin position="27"/>
        <end position="59"/>
    </location>
</feature>
<comment type="caution">
    <text evidence="2">The sequence shown here is derived from an EMBL/GenBank/DDBJ whole genome shotgun (WGS) entry which is preliminary data.</text>
</comment>
<evidence type="ECO:0000256" key="1">
    <source>
        <dbReference type="SAM" id="MobiDB-lite"/>
    </source>
</evidence>
<dbReference type="AlphaFoldDB" id="A0A9P8CUY6"/>
<dbReference type="EMBL" id="JAIFTL010000766">
    <property type="protein sequence ID" value="KAG9319059.1"/>
    <property type="molecule type" value="Genomic_DNA"/>
</dbReference>
<feature type="compositionally biased region" description="Polar residues" evidence="1">
    <location>
        <begin position="27"/>
        <end position="45"/>
    </location>
</feature>
<evidence type="ECO:0000313" key="3">
    <source>
        <dbReference type="Proteomes" id="UP000717515"/>
    </source>
</evidence>
<organism evidence="2 3">
    <name type="scientific">Mortierella alpina</name>
    <name type="common">Oleaginous fungus</name>
    <name type="synonym">Mortierella renispora</name>
    <dbReference type="NCBI Taxonomy" id="64518"/>
    <lineage>
        <taxon>Eukaryota</taxon>
        <taxon>Fungi</taxon>
        <taxon>Fungi incertae sedis</taxon>
        <taxon>Mucoromycota</taxon>
        <taxon>Mortierellomycotina</taxon>
        <taxon>Mortierellomycetes</taxon>
        <taxon>Mortierellales</taxon>
        <taxon>Mortierellaceae</taxon>
        <taxon>Mortierella</taxon>
    </lineage>
</organism>
<name>A0A9P8CUY6_MORAP</name>